<reference evidence="3 4" key="1">
    <citation type="journal article" date="2011" name="Genome Res.">
        <title>Phylogeny-wide analysis of social amoeba genomes highlights ancient origins for complex intercellular communication.</title>
        <authorList>
            <person name="Heidel A.J."/>
            <person name="Lawal H.M."/>
            <person name="Felder M."/>
            <person name="Schilde C."/>
            <person name="Helps N.R."/>
            <person name="Tunggal B."/>
            <person name="Rivero F."/>
            <person name="John U."/>
            <person name="Schleicher M."/>
            <person name="Eichinger L."/>
            <person name="Platzer M."/>
            <person name="Noegel A.A."/>
            <person name="Schaap P."/>
            <person name="Gloeckner G."/>
        </authorList>
    </citation>
    <scope>NUCLEOTIDE SEQUENCE [LARGE SCALE GENOMIC DNA]</scope>
    <source>
        <strain evidence="4">ATCC 26659 / Pp 5 / PN500</strain>
    </source>
</reference>
<dbReference type="PANTHER" id="PTHR10300:SF14">
    <property type="entry name" value="PROTEIN SARAH"/>
    <property type="match status" value="1"/>
</dbReference>
<dbReference type="OMA" id="NEWEPEG"/>
<proteinExistence type="inferred from homology"/>
<accession>D3B6M6</accession>
<dbReference type="GO" id="GO:0019722">
    <property type="term" value="P:calcium-mediated signaling"/>
    <property type="evidence" value="ECO:0007669"/>
    <property type="project" value="InterPro"/>
</dbReference>
<dbReference type="GO" id="GO:0008597">
    <property type="term" value="F:calcium-dependent protein serine/threonine phosphatase regulator activity"/>
    <property type="evidence" value="ECO:0007669"/>
    <property type="project" value="TreeGrafter"/>
</dbReference>
<keyword evidence="4" id="KW-1185">Reference proteome</keyword>
<organism evidence="3 4">
    <name type="scientific">Heterostelium pallidum (strain ATCC 26659 / Pp 5 / PN500)</name>
    <name type="common">Cellular slime mold</name>
    <name type="synonym">Polysphondylium pallidum</name>
    <dbReference type="NCBI Taxonomy" id="670386"/>
    <lineage>
        <taxon>Eukaryota</taxon>
        <taxon>Amoebozoa</taxon>
        <taxon>Evosea</taxon>
        <taxon>Eumycetozoa</taxon>
        <taxon>Dictyostelia</taxon>
        <taxon>Acytosteliales</taxon>
        <taxon>Acytosteliaceae</taxon>
        <taxon>Heterostelium</taxon>
    </lineage>
</organism>
<dbReference type="PANTHER" id="PTHR10300">
    <property type="entry name" value="CALCIPRESSIN"/>
    <property type="match status" value="1"/>
</dbReference>
<dbReference type="Pfam" id="PF04847">
    <property type="entry name" value="Calcipressin"/>
    <property type="match status" value="1"/>
</dbReference>
<dbReference type="Proteomes" id="UP000001396">
    <property type="component" value="Unassembled WGS sequence"/>
</dbReference>
<evidence type="ECO:0000256" key="1">
    <source>
        <dbReference type="ARBA" id="ARBA00008209"/>
    </source>
</evidence>
<feature type="region of interest" description="Disordered" evidence="2">
    <location>
        <begin position="152"/>
        <end position="181"/>
    </location>
</feature>
<gene>
    <name evidence="3" type="primary">rcnA</name>
    <name evidence="3" type="ORF">PPL_03776</name>
</gene>
<dbReference type="EMBL" id="ADBJ01000017">
    <property type="protein sequence ID" value="EFA82996.1"/>
    <property type="molecule type" value="Genomic_DNA"/>
</dbReference>
<evidence type="ECO:0000313" key="3">
    <source>
        <dbReference type="EMBL" id="EFA82996.1"/>
    </source>
</evidence>
<comment type="caution">
    <text evidence="3">The sequence shown here is derived from an EMBL/GenBank/DDBJ whole genome shotgun (WGS) entry which is preliminary data.</text>
</comment>
<sequence>MDSIEQELTSLILEDNETIDQHQTIMNQMREKKFQLLQRREPTRVLVLENLDAAASDMILQLVSKYQEDSSMSSLVLTRYINILQSLIMVFVHRNDAQLCKLLIQRQSIINIDSIIIYFGKELSDDTIKKHQLLPPFPVRQYLISPPLSPPEEWSAPGDGMEQAPTKEASSPSSSSHNFGFNPDTLSEKLVIYQSKADSGFPSITLEFCT</sequence>
<dbReference type="AlphaFoldDB" id="D3B6M6"/>
<evidence type="ECO:0000313" key="4">
    <source>
        <dbReference type="Proteomes" id="UP000001396"/>
    </source>
</evidence>
<evidence type="ECO:0000256" key="2">
    <source>
        <dbReference type="SAM" id="MobiDB-lite"/>
    </source>
</evidence>
<dbReference type="RefSeq" id="XP_020435113.1">
    <property type="nucleotide sequence ID" value="XM_020574699.1"/>
</dbReference>
<dbReference type="GO" id="GO:0005737">
    <property type="term" value="C:cytoplasm"/>
    <property type="evidence" value="ECO:0007669"/>
    <property type="project" value="TreeGrafter"/>
</dbReference>
<protein>
    <submittedName>
        <fullName evidence="3">Modulatory calcineurin-interacting protein</fullName>
    </submittedName>
</protein>
<comment type="similarity">
    <text evidence="1">Belongs to the RCAN family.</text>
</comment>
<name>D3B6M6_HETP5</name>
<dbReference type="InParanoid" id="D3B6M6"/>
<dbReference type="GO" id="GO:0005634">
    <property type="term" value="C:nucleus"/>
    <property type="evidence" value="ECO:0007669"/>
    <property type="project" value="TreeGrafter"/>
</dbReference>
<dbReference type="FunCoup" id="D3B6M6">
    <property type="interactions" value="708"/>
</dbReference>
<dbReference type="GeneID" id="31359263"/>
<dbReference type="InterPro" id="IPR006931">
    <property type="entry name" value="Calcipressin"/>
</dbReference>
<dbReference type="STRING" id="670386.D3B6M6"/>